<dbReference type="InterPro" id="IPR002711">
    <property type="entry name" value="HNH"/>
</dbReference>
<dbReference type="SMART" id="SM00507">
    <property type="entry name" value="HNHc"/>
    <property type="match status" value="1"/>
</dbReference>
<accession>A0A1G8KER8</accession>
<sequence>MNQQDYYEIGESKRLPLRCPILNYCSRRAVTIYFNSDYYKSNSDLTVEEALIKDGTLPQDFESKKIQIQGEPPSWIKGSCNYHFDGMCPEVNLFDNMNSLFKGVACISAEYDKYYPAPKHRVLKTQHYSKCSEFNWYMFERGRLKISNTKPRKTISAKTRSILQKEIKSICPICSNEDVEHFQVHHIDENPTNNDVENLLMLCPICHSKITKGDISYSEVKNIKKELNKTK</sequence>
<proteinExistence type="predicted"/>
<evidence type="ECO:0000313" key="2">
    <source>
        <dbReference type="EMBL" id="SDI41933.1"/>
    </source>
</evidence>
<protein>
    <submittedName>
        <fullName evidence="2">HNH endonuclease</fullName>
    </submittedName>
</protein>
<feature type="domain" description="HNH nuclease" evidence="1">
    <location>
        <begin position="162"/>
        <end position="208"/>
    </location>
</feature>
<dbReference type="Pfam" id="PF01844">
    <property type="entry name" value="HNH"/>
    <property type="match status" value="1"/>
</dbReference>
<evidence type="ECO:0000259" key="1">
    <source>
        <dbReference type="SMART" id="SM00507"/>
    </source>
</evidence>
<dbReference type="STRING" id="311334.SAMN05421846_107112"/>
<dbReference type="EMBL" id="FNDW01000007">
    <property type="protein sequence ID" value="SDI41933.1"/>
    <property type="molecule type" value="Genomic_DNA"/>
</dbReference>
<keyword evidence="2" id="KW-0255">Endonuclease</keyword>
<dbReference type="GO" id="GO:0008270">
    <property type="term" value="F:zinc ion binding"/>
    <property type="evidence" value="ECO:0007669"/>
    <property type="project" value="InterPro"/>
</dbReference>
<dbReference type="Gene3D" id="1.10.30.50">
    <property type="match status" value="1"/>
</dbReference>
<keyword evidence="3" id="KW-1185">Reference proteome</keyword>
<dbReference type="GO" id="GO:0003676">
    <property type="term" value="F:nucleic acid binding"/>
    <property type="evidence" value="ECO:0007669"/>
    <property type="project" value="InterPro"/>
</dbReference>
<reference evidence="3" key="1">
    <citation type="submission" date="2016-10" db="EMBL/GenBank/DDBJ databases">
        <authorList>
            <person name="Varghese N."/>
            <person name="Submissions S."/>
        </authorList>
    </citation>
    <scope>NUCLEOTIDE SEQUENCE [LARGE SCALE GENOMIC DNA]</scope>
    <source>
        <strain evidence="3">DSM 17071</strain>
    </source>
</reference>
<dbReference type="RefSeq" id="WP_228400757.1">
    <property type="nucleotide sequence ID" value="NZ_FNDW01000007.1"/>
</dbReference>
<dbReference type="Proteomes" id="UP000198869">
    <property type="component" value="Unassembled WGS sequence"/>
</dbReference>
<gene>
    <name evidence="2" type="ORF">SAMN05421846_107112</name>
</gene>
<dbReference type="InterPro" id="IPR003615">
    <property type="entry name" value="HNH_nuc"/>
</dbReference>
<keyword evidence="2" id="KW-0378">Hydrolase</keyword>
<dbReference type="CDD" id="cd00085">
    <property type="entry name" value="HNHc"/>
    <property type="match status" value="1"/>
</dbReference>
<dbReference type="GO" id="GO:0004519">
    <property type="term" value="F:endonuclease activity"/>
    <property type="evidence" value="ECO:0007669"/>
    <property type="project" value="UniProtKB-KW"/>
</dbReference>
<evidence type="ECO:0000313" key="3">
    <source>
        <dbReference type="Proteomes" id="UP000198869"/>
    </source>
</evidence>
<dbReference type="AlphaFoldDB" id="A0A1G8KER8"/>
<name>A0A1G8KER8_9FLAO</name>
<organism evidence="2 3">
    <name type="scientific">Chryseobacterium taeanense</name>
    <dbReference type="NCBI Taxonomy" id="311334"/>
    <lineage>
        <taxon>Bacteria</taxon>
        <taxon>Pseudomonadati</taxon>
        <taxon>Bacteroidota</taxon>
        <taxon>Flavobacteriia</taxon>
        <taxon>Flavobacteriales</taxon>
        <taxon>Weeksellaceae</taxon>
        <taxon>Chryseobacterium group</taxon>
        <taxon>Chryseobacterium</taxon>
    </lineage>
</organism>
<keyword evidence="2" id="KW-0540">Nuclease</keyword>